<sequence>MGSIEDKKLKRKDQDKPLGSLAPKDKPKDISTTKKGSLKEKKEEKS</sequence>
<proteinExistence type="predicted"/>
<dbReference type="RefSeq" id="WP_170251844.1">
    <property type="nucleotide sequence ID" value="NZ_VNHU01000005.1"/>
</dbReference>
<dbReference type="AlphaFoldDB" id="A0A5S5C5P3"/>
<gene>
    <name evidence="2" type="ORF">BD809_105231</name>
</gene>
<protein>
    <submittedName>
        <fullName evidence="2">Uncharacterized protein</fullName>
    </submittedName>
</protein>
<feature type="compositionally biased region" description="Basic and acidic residues" evidence="1">
    <location>
        <begin position="23"/>
        <end position="46"/>
    </location>
</feature>
<organism evidence="2 3">
    <name type="scientific">Aquimarina intermedia</name>
    <dbReference type="NCBI Taxonomy" id="350814"/>
    <lineage>
        <taxon>Bacteria</taxon>
        <taxon>Pseudomonadati</taxon>
        <taxon>Bacteroidota</taxon>
        <taxon>Flavobacteriia</taxon>
        <taxon>Flavobacteriales</taxon>
        <taxon>Flavobacteriaceae</taxon>
        <taxon>Aquimarina</taxon>
    </lineage>
</organism>
<dbReference type="Proteomes" id="UP000324376">
    <property type="component" value="Unassembled WGS sequence"/>
</dbReference>
<name>A0A5S5C5P3_9FLAO</name>
<dbReference type="EMBL" id="VNHU01000005">
    <property type="protein sequence ID" value="TYP73640.1"/>
    <property type="molecule type" value="Genomic_DNA"/>
</dbReference>
<comment type="caution">
    <text evidence="2">The sequence shown here is derived from an EMBL/GenBank/DDBJ whole genome shotgun (WGS) entry which is preliminary data.</text>
</comment>
<keyword evidence="3" id="KW-1185">Reference proteome</keyword>
<accession>A0A5S5C5P3</accession>
<evidence type="ECO:0000313" key="3">
    <source>
        <dbReference type="Proteomes" id="UP000324376"/>
    </source>
</evidence>
<evidence type="ECO:0000256" key="1">
    <source>
        <dbReference type="SAM" id="MobiDB-lite"/>
    </source>
</evidence>
<feature type="compositionally biased region" description="Basic and acidic residues" evidence="1">
    <location>
        <begin position="1"/>
        <end position="16"/>
    </location>
</feature>
<reference evidence="2 3" key="1">
    <citation type="submission" date="2019-07" db="EMBL/GenBank/DDBJ databases">
        <title>Genomic Encyclopedia of Archaeal and Bacterial Type Strains, Phase II (KMG-II): from individual species to whole genera.</title>
        <authorList>
            <person name="Goeker M."/>
        </authorList>
    </citation>
    <scope>NUCLEOTIDE SEQUENCE [LARGE SCALE GENOMIC DNA]</scope>
    <source>
        <strain evidence="2 3">DSM 17527</strain>
    </source>
</reference>
<evidence type="ECO:0000313" key="2">
    <source>
        <dbReference type="EMBL" id="TYP73640.1"/>
    </source>
</evidence>
<feature type="region of interest" description="Disordered" evidence="1">
    <location>
        <begin position="1"/>
        <end position="46"/>
    </location>
</feature>